<feature type="domain" description="Histidine kinase" evidence="6">
    <location>
        <begin position="254"/>
        <end position="464"/>
    </location>
</feature>
<dbReference type="EnsemblBacteria" id="BAC08032">
    <property type="protein sequence ID" value="BAC08032"/>
    <property type="gene ID" value="BAC08032"/>
</dbReference>
<dbReference type="EC" id="2.7.13.3" evidence="2"/>
<sequence length="710" mass="80895">MTSLSLASFTEPAMTVGAGLSLSEVYQRWQETLPEVIVIVDEGQKPVGVVQGWRLALSLEREGTLADFAVGSVTAPWRSPVVEVPAAWTLLQFQGWLRTQAEMPADIAVVDAQGCFVGLLDQQRLLYHWACQPPLPWLEVIEQLPLPIQIQNAQGRVLWQNHAWSEYLTDCLPLVQPQFEGMSCQALEGRSLWQVCSFPLNLRSLDGEKAKSSVAIASDRYWLFFAQQRQEADPTTPTRLQQLRLHQQKRLLLSLGHELKNPLTAILGLTQLLWQHPLPEQQDYLALIQRSGWQMNRLIQAWQDYTRALWRELELQWESVELADLWWRSQELAEHLYNPTPPSWQWQWQIDQPLSHVYLWGDALRLRQILAHLLGWLMLFPSDRYGLRLSRWQNWLALQLWEEGQGIPLQDHDRLLHECLEDYAEVTMGLMLAHQLCRLHNGELSFIAEADSWSEWTVLLPLREEPPPELPTTAQLILLISNDATWIMNTTAALRSSHYGYIVARHPLEALDKLEQLQPTAIVVRPAGSLILADVVESLTTSPLTATVPLIILSDEATPLGLTGFVQRLPLSSHPSLLIDVLDRWCFPRLTFPTEKPTFESPPPNQTVLRLGLLHEISLPHLRLLEAEDLEQAHLLVDIWQPDVLIWDLPAAEVPHLENHPKLRKLPVITLAEDSSRAIHQLGDVMVFPCLNLEDLMDVVLLAATVKAQS</sequence>
<dbReference type="STRING" id="197221.gene:10747069"/>
<gene>
    <name evidence="7" type="ordered locus">tll0480</name>
</gene>
<dbReference type="GO" id="GO:0000155">
    <property type="term" value="F:phosphorelay sensor kinase activity"/>
    <property type="evidence" value="ECO:0007669"/>
    <property type="project" value="InterPro"/>
</dbReference>
<evidence type="ECO:0000256" key="4">
    <source>
        <dbReference type="ARBA" id="ARBA00022777"/>
    </source>
</evidence>
<dbReference type="SUPFAM" id="SSF47384">
    <property type="entry name" value="Homodimeric domain of signal transducing histidine kinase"/>
    <property type="match status" value="1"/>
</dbReference>
<name>Q8DLK7_THEVB</name>
<evidence type="ECO:0000313" key="8">
    <source>
        <dbReference type="Proteomes" id="UP000000440"/>
    </source>
</evidence>
<comment type="catalytic activity">
    <reaction evidence="1">
        <text>ATP + protein L-histidine = ADP + protein N-phospho-L-histidine.</text>
        <dbReference type="EC" id="2.7.13.3"/>
    </reaction>
</comment>
<accession>Q8DLK7</accession>
<dbReference type="EMBL" id="BA000039">
    <property type="protein sequence ID" value="BAC08032.1"/>
    <property type="molecule type" value="Genomic_DNA"/>
</dbReference>
<organism evidence="7 8">
    <name type="scientific">Thermosynechococcus vestitus (strain NIES-2133 / IAM M-273 / BP-1)</name>
    <dbReference type="NCBI Taxonomy" id="197221"/>
    <lineage>
        <taxon>Bacteria</taxon>
        <taxon>Bacillati</taxon>
        <taxon>Cyanobacteriota</taxon>
        <taxon>Cyanophyceae</taxon>
        <taxon>Acaryochloridales</taxon>
        <taxon>Thermosynechococcaceae</taxon>
        <taxon>Thermosynechococcus</taxon>
    </lineage>
</organism>
<keyword evidence="4 7" id="KW-0418">Kinase</keyword>
<dbReference type="SUPFAM" id="SSF55874">
    <property type="entry name" value="ATPase domain of HSP90 chaperone/DNA topoisomerase II/histidine kinase"/>
    <property type="match status" value="1"/>
</dbReference>
<keyword evidence="5" id="KW-0902">Two-component regulatory system</keyword>
<dbReference type="InterPro" id="IPR003661">
    <property type="entry name" value="HisK_dim/P_dom"/>
</dbReference>
<dbReference type="Gene3D" id="3.30.565.10">
    <property type="entry name" value="Histidine kinase-like ATPase, C-terminal domain"/>
    <property type="match status" value="1"/>
</dbReference>
<evidence type="ECO:0000259" key="6">
    <source>
        <dbReference type="PROSITE" id="PS50109"/>
    </source>
</evidence>
<evidence type="ECO:0000256" key="3">
    <source>
        <dbReference type="ARBA" id="ARBA00022553"/>
    </source>
</evidence>
<dbReference type="PANTHER" id="PTHR43547:SF2">
    <property type="entry name" value="HYBRID SIGNAL TRANSDUCTION HISTIDINE KINASE C"/>
    <property type="match status" value="1"/>
</dbReference>
<dbReference type="InterPro" id="IPR036097">
    <property type="entry name" value="HisK_dim/P_sf"/>
</dbReference>
<dbReference type="CDD" id="cd00082">
    <property type="entry name" value="HisKA"/>
    <property type="match status" value="1"/>
</dbReference>
<keyword evidence="8" id="KW-1185">Reference proteome</keyword>
<dbReference type="eggNOG" id="COG3706">
    <property type="taxonomic scope" value="Bacteria"/>
</dbReference>
<evidence type="ECO:0000256" key="5">
    <source>
        <dbReference type="ARBA" id="ARBA00023012"/>
    </source>
</evidence>
<proteinExistence type="predicted"/>
<dbReference type="PROSITE" id="PS50109">
    <property type="entry name" value="HIS_KIN"/>
    <property type="match status" value="1"/>
</dbReference>
<keyword evidence="4 7" id="KW-0808">Transferase</keyword>
<dbReference type="Pfam" id="PF02518">
    <property type="entry name" value="HATPase_c"/>
    <property type="match status" value="1"/>
</dbReference>
<dbReference type="AlphaFoldDB" id="Q8DLK7"/>
<reference evidence="7 8" key="1">
    <citation type="journal article" date="2002" name="DNA Res.">
        <title>Complete genome structure of the thermophilic cyanobacterium Thermosynechococcus elongatus BP-1.</title>
        <authorList>
            <person name="Nakamura Y."/>
            <person name="Kaneko T."/>
            <person name="Sato S."/>
            <person name="Ikeuchi M."/>
            <person name="Katoh H."/>
            <person name="Sasamoto S."/>
            <person name="Watanabe A."/>
            <person name="Iriguchi M."/>
            <person name="Kawashima K."/>
            <person name="Kimura T."/>
            <person name="Kishida Y."/>
            <person name="Kiyokawa C."/>
            <person name="Kohara M."/>
            <person name="Matsumoto M."/>
            <person name="Matsuno A."/>
            <person name="Nakazaki N."/>
            <person name="Shimpo S."/>
            <person name="Sugimoto M."/>
            <person name="Takeuchi C."/>
            <person name="Yamada M."/>
            <person name="Tabata S."/>
        </authorList>
    </citation>
    <scope>NUCLEOTIDE SEQUENCE [LARGE SCALE GENOMIC DNA]</scope>
    <source>
        <strain evidence="8">IAM M-273 / NIES-2133 / BP-1</strain>
    </source>
</reference>
<evidence type="ECO:0000256" key="2">
    <source>
        <dbReference type="ARBA" id="ARBA00012438"/>
    </source>
</evidence>
<evidence type="ECO:0000256" key="1">
    <source>
        <dbReference type="ARBA" id="ARBA00000085"/>
    </source>
</evidence>
<dbReference type="Gene3D" id="1.10.287.130">
    <property type="match status" value="1"/>
</dbReference>
<dbReference type="Pfam" id="PF00512">
    <property type="entry name" value="HisKA"/>
    <property type="match status" value="1"/>
</dbReference>
<dbReference type="InterPro" id="IPR046342">
    <property type="entry name" value="CBS_dom_sf"/>
</dbReference>
<dbReference type="RefSeq" id="WP_011056331.1">
    <property type="nucleotide sequence ID" value="NC_004113.1"/>
</dbReference>
<dbReference type="eggNOG" id="COG0642">
    <property type="taxonomic scope" value="Bacteria"/>
</dbReference>
<dbReference type="InterPro" id="IPR036890">
    <property type="entry name" value="HATPase_C_sf"/>
</dbReference>
<dbReference type="PANTHER" id="PTHR43547">
    <property type="entry name" value="TWO-COMPONENT HISTIDINE KINASE"/>
    <property type="match status" value="1"/>
</dbReference>
<keyword evidence="3" id="KW-0597">Phosphoprotein</keyword>
<dbReference type="InterPro" id="IPR003594">
    <property type="entry name" value="HATPase_dom"/>
</dbReference>
<dbReference type="Proteomes" id="UP000000440">
    <property type="component" value="Chromosome"/>
</dbReference>
<protein>
    <recommendedName>
        <fullName evidence="2">histidine kinase</fullName>
        <ecNumber evidence="2">2.7.13.3</ecNumber>
    </recommendedName>
</protein>
<evidence type="ECO:0000313" key="7">
    <source>
        <dbReference type="EMBL" id="BAC08032.1"/>
    </source>
</evidence>
<dbReference type="InterPro" id="IPR005467">
    <property type="entry name" value="His_kinase_dom"/>
</dbReference>
<dbReference type="SMART" id="SM00388">
    <property type="entry name" value="HisKA"/>
    <property type="match status" value="1"/>
</dbReference>
<dbReference type="SUPFAM" id="SSF54631">
    <property type="entry name" value="CBS-domain pair"/>
    <property type="match status" value="1"/>
</dbReference>
<dbReference type="KEGG" id="tel:tll0480"/>